<dbReference type="CDD" id="cd11338">
    <property type="entry name" value="AmyAc_CMD"/>
    <property type="match status" value="1"/>
</dbReference>
<evidence type="ECO:0000313" key="3">
    <source>
        <dbReference type="Proteomes" id="UP001344906"/>
    </source>
</evidence>
<dbReference type="Gene3D" id="3.90.400.10">
    <property type="entry name" value="Oligo-1,6-glucosidase, Domain 2"/>
    <property type="match status" value="1"/>
</dbReference>
<dbReference type="Proteomes" id="UP001344906">
    <property type="component" value="Unassembled WGS sequence"/>
</dbReference>
<accession>A0ABQ6G113</accession>
<dbReference type="InterPro" id="IPR013780">
    <property type="entry name" value="Glyco_hydro_b"/>
</dbReference>
<dbReference type="PANTHER" id="PTHR10357">
    <property type="entry name" value="ALPHA-AMYLASE FAMILY MEMBER"/>
    <property type="match status" value="1"/>
</dbReference>
<evidence type="ECO:0000313" key="2">
    <source>
        <dbReference type="EMBL" id="GLV58417.1"/>
    </source>
</evidence>
<dbReference type="SUPFAM" id="SSF51445">
    <property type="entry name" value="(Trans)glycosidases"/>
    <property type="match status" value="1"/>
</dbReference>
<dbReference type="Gene3D" id="2.60.40.1180">
    <property type="entry name" value="Golgi alpha-mannosidase II"/>
    <property type="match status" value="1"/>
</dbReference>
<reference evidence="2 3" key="1">
    <citation type="submission" date="2023-02" db="EMBL/GenBank/DDBJ databases">
        <title>Dictyobacter halimunensis sp. nov., a new member of the class Ktedonobacteria from forest soil in a geothermal area.</title>
        <authorList>
            <person name="Rachmania M.K."/>
            <person name="Ningsih F."/>
            <person name="Sakai Y."/>
            <person name="Yabe S."/>
            <person name="Yokota A."/>
            <person name="Sjamsuridzal W."/>
        </authorList>
    </citation>
    <scope>NUCLEOTIDE SEQUENCE [LARGE SCALE GENOMIC DNA]</scope>
    <source>
        <strain evidence="2 3">S3.2.2.5</strain>
    </source>
</reference>
<dbReference type="SMART" id="SM00642">
    <property type="entry name" value="Aamy"/>
    <property type="match status" value="1"/>
</dbReference>
<proteinExistence type="predicted"/>
<gene>
    <name evidence="2" type="ORF">KDH_52500</name>
</gene>
<organism evidence="2 3">
    <name type="scientific">Dictyobacter halimunensis</name>
    <dbReference type="NCBI Taxonomy" id="3026934"/>
    <lineage>
        <taxon>Bacteria</taxon>
        <taxon>Bacillati</taxon>
        <taxon>Chloroflexota</taxon>
        <taxon>Ktedonobacteria</taxon>
        <taxon>Ktedonobacterales</taxon>
        <taxon>Dictyobacteraceae</taxon>
        <taxon>Dictyobacter</taxon>
    </lineage>
</organism>
<evidence type="ECO:0000259" key="1">
    <source>
        <dbReference type="SMART" id="SM00642"/>
    </source>
</evidence>
<keyword evidence="3" id="KW-1185">Reference proteome</keyword>
<comment type="caution">
    <text evidence="2">The sequence shown here is derived from an EMBL/GenBank/DDBJ whole genome shotgun (WGS) entry which is preliminary data.</text>
</comment>
<dbReference type="InterPro" id="IPR045857">
    <property type="entry name" value="O16G_dom_2"/>
</dbReference>
<dbReference type="SUPFAM" id="SSF51011">
    <property type="entry name" value="Glycosyl hydrolase domain"/>
    <property type="match status" value="1"/>
</dbReference>
<dbReference type="InterPro" id="IPR017853">
    <property type="entry name" value="GH"/>
</dbReference>
<dbReference type="InterPro" id="IPR006047">
    <property type="entry name" value="GH13_cat_dom"/>
</dbReference>
<sequence>MLIANEEVRVGMTQVVDFFFSPYASAHTRRFKAAIEDGLAHLSQIWPLDPQPGQDVTLSLFVNVDRPIERVAIYYTTDGSEPVGERGIAERGTVIFAAPTDRQQYNADCGQMARVWQVVIPAQADGILVRYRADGWSLSDPCSHWYADRVDPVTMPQKKGRCFAYHVDRWEAPAWWHEAVVYQIFVDRFNAAHDEPPLHSEETRGITDFFGGTLRGILEKLDYIQSLGVNCLWLSPLFESPTHHGYNPSDYHHVARRYGTDETLRQLIQEAHQRGMHVLLDFVANHTSDEHFAFVDALSNPDSPYASWYDFTDIEPPHMYRSYAMVQSMPELSTDEPGVREYLNGAALYWLEHYGADGLRLDYVPGPSHAFWTSFQQAVKTAHPDALTIGEITSPMSEIVDYAGRMDGFMDFPLSAMLRRTFALREHTLQELLSFLDTHSQQIPPSMSKAVVVDNHDMHRFLWLADGQRDRLKLATAFQMTLEGTPIIYYGTEVGLSQSDDAHKENAYCRAPMAWGEQQDQDMLAYYRRLIALRHRYRVLQNGKRRQIAVDSDVDSAQVGAYIRYNDEDYVLIVLNNSEQTAHVSVQLDNVLNDGGPLPARLCAVLARPEMEAALPIQEGRLVMSLPPLSAEICVSRK</sequence>
<name>A0ABQ6G113_9CHLR</name>
<dbReference type="Gene3D" id="3.20.20.80">
    <property type="entry name" value="Glycosidases"/>
    <property type="match status" value="1"/>
</dbReference>
<dbReference type="EMBL" id="BSRI01000002">
    <property type="protein sequence ID" value="GLV58417.1"/>
    <property type="molecule type" value="Genomic_DNA"/>
</dbReference>
<protein>
    <submittedName>
        <fullName evidence="2">Alpha-amylase</fullName>
    </submittedName>
</protein>
<dbReference type="Pfam" id="PF00128">
    <property type="entry name" value="Alpha-amylase"/>
    <property type="match status" value="1"/>
</dbReference>
<feature type="domain" description="Glycosyl hydrolase family 13 catalytic" evidence="1">
    <location>
        <begin position="183"/>
        <end position="534"/>
    </location>
</feature>
<dbReference type="PANTHER" id="PTHR10357:SF199">
    <property type="entry name" value="ALPHA AMYLASE CATALYTIC REGION"/>
    <property type="match status" value="1"/>
</dbReference>